<dbReference type="EMBL" id="JACAZH010000029">
    <property type="protein sequence ID" value="KAF7340677.1"/>
    <property type="molecule type" value="Genomic_DNA"/>
</dbReference>
<dbReference type="Proteomes" id="UP000623467">
    <property type="component" value="Unassembled WGS sequence"/>
</dbReference>
<comment type="caution">
    <text evidence="1">The sequence shown here is derived from an EMBL/GenBank/DDBJ whole genome shotgun (WGS) entry which is preliminary data.</text>
</comment>
<evidence type="ECO:0000313" key="1">
    <source>
        <dbReference type="EMBL" id="KAF7340677.1"/>
    </source>
</evidence>
<evidence type="ECO:0000313" key="2">
    <source>
        <dbReference type="Proteomes" id="UP000623467"/>
    </source>
</evidence>
<keyword evidence="2" id="KW-1185">Reference proteome</keyword>
<sequence length="177" mass="18827">MLMGGMQVDLILLDVEEAEKEVFSEDAARPRVHSRFRQPGSPCCSDPSLSRLKAPYKTLRRQTQLSRPFPAVLLVHLLPSVLAPTPRLFISPCILSCRCNLCSPLAVSRAVGAKQAGGEVGTCAAKQALRERAASGRAGAEDLRAARCPLPGAAAQDPQIGSDWTSTVIRGGAHPTC</sequence>
<protein>
    <submittedName>
        <fullName evidence="1">Uncharacterized protein</fullName>
    </submittedName>
</protein>
<gene>
    <name evidence="1" type="ORF">MSAN_02095800</name>
</gene>
<dbReference type="AlphaFoldDB" id="A0A8H7CLT4"/>
<proteinExistence type="predicted"/>
<reference evidence="1" key="1">
    <citation type="submission" date="2020-05" db="EMBL/GenBank/DDBJ databases">
        <title>Mycena genomes resolve the evolution of fungal bioluminescence.</title>
        <authorList>
            <person name="Tsai I.J."/>
        </authorList>
    </citation>
    <scope>NUCLEOTIDE SEQUENCE</scope>
    <source>
        <strain evidence="1">160909Yilan</strain>
    </source>
</reference>
<accession>A0A8H7CLT4</accession>
<name>A0A8H7CLT4_9AGAR</name>
<organism evidence="1 2">
    <name type="scientific">Mycena sanguinolenta</name>
    <dbReference type="NCBI Taxonomy" id="230812"/>
    <lineage>
        <taxon>Eukaryota</taxon>
        <taxon>Fungi</taxon>
        <taxon>Dikarya</taxon>
        <taxon>Basidiomycota</taxon>
        <taxon>Agaricomycotina</taxon>
        <taxon>Agaricomycetes</taxon>
        <taxon>Agaricomycetidae</taxon>
        <taxon>Agaricales</taxon>
        <taxon>Marasmiineae</taxon>
        <taxon>Mycenaceae</taxon>
        <taxon>Mycena</taxon>
    </lineage>
</organism>